<organism evidence="1 2">
    <name type="scientific">Acinetobacter bouvetii</name>
    <dbReference type="NCBI Taxonomy" id="202951"/>
    <lineage>
        <taxon>Bacteria</taxon>
        <taxon>Pseudomonadati</taxon>
        <taxon>Pseudomonadota</taxon>
        <taxon>Gammaproteobacteria</taxon>
        <taxon>Moraxellales</taxon>
        <taxon>Moraxellaceae</taxon>
        <taxon>Acinetobacter</taxon>
    </lineage>
</organism>
<evidence type="ECO:0000313" key="1">
    <source>
        <dbReference type="EMBL" id="CAB1219908.1"/>
    </source>
</evidence>
<comment type="caution">
    <text evidence="1">The sequence shown here is derived from an EMBL/GenBank/DDBJ whole genome shotgun (WGS) entry which is preliminary data.</text>
</comment>
<evidence type="ECO:0008006" key="3">
    <source>
        <dbReference type="Google" id="ProtNLM"/>
    </source>
</evidence>
<proteinExistence type="predicted"/>
<protein>
    <recommendedName>
        <fullName evidence="3">HEPN domain-containing protein</fullName>
    </recommendedName>
</protein>
<evidence type="ECO:0000313" key="2">
    <source>
        <dbReference type="Proteomes" id="UP000489961"/>
    </source>
</evidence>
<dbReference type="EMBL" id="CADDTS010000041">
    <property type="protein sequence ID" value="CAB1219908.1"/>
    <property type="molecule type" value="Genomic_DNA"/>
</dbReference>
<reference evidence="1 2" key="1">
    <citation type="submission" date="2020-02" db="EMBL/GenBank/DDBJ databases">
        <authorList>
            <person name="Chaudhuri R."/>
        </authorList>
    </citation>
    <scope>NUCLEOTIDE SEQUENCE [LARGE SCALE GENOMIC DNA]</scope>
    <source>
        <strain evidence="1">SFB21</strain>
    </source>
</reference>
<sequence>MISEEWLNNLNDEFIKQGIPHRVRASEAYRRMCLEIVDTDFNSVEAKYVFEWFEKVTKPGSQNFIINNRFPFYYDGEFWLLNIPTIAGTPPLRDIEQYLDMPEAIKDQLIQAKKSYKDLKEYFFSCFDYVLTFDDVLCCLGKDTRTKKWLGSANGELRAGIEIVLSGHGISRAALNFRNSFENFLKALIFFKLRLNDKEMRDKFSHKLVSAFDQVIRITDYKKLNGLRKVIDKFPEVNDRYDVKNFDQITILEILCCTQIMAINIIHFIKTELK</sequence>
<gene>
    <name evidence="1" type="ORF">SFB21_2481</name>
</gene>
<dbReference type="Proteomes" id="UP000489961">
    <property type="component" value="Unassembled WGS sequence"/>
</dbReference>
<dbReference type="AlphaFoldDB" id="A0A811GD79"/>
<accession>A0A811GD79</accession>
<name>A0A811GD79_9GAMM</name>
<dbReference type="RefSeq" id="WP_174560306.1">
    <property type="nucleotide sequence ID" value="NZ_CADDTS010000041.1"/>
</dbReference>